<feature type="signal peptide" evidence="2">
    <location>
        <begin position="1"/>
        <end position="33"/>
    </location>
</feature>
<comment type="subcellular location">
    <subcellularLocation>
        <location evidence="1">Cell envelope</location>
    </subcellularLocation>
</comment>
<dbReference type="Pfam" id="PF00395">
    <property type="entry name" value="SLH"/>
    <property type="match status" value="2"/>
</dbReference>
<dbReference type="Proteomes" id="UP000410049">
    <property type="component" value="Unassembled WGS sequence"/>
</dbReference>
<dbReference type="RefSeq" id="WP_150380186.1">
    <property type="nucleotide sequence ID" value="NZ_RZUH01000016.1"/>
</dbReference>
<proteinExistence type="predicted"/>
<feature type="chain" id="PRO_5024457099" description="SLH domain-containing protein" evidence="2">
    <location>
        <begin position="34"/>
        <end position="847"/>
    </location>
</feature>
<name>A0A5M9ZG22_9BIFI</name>
<dbReference type="EMBL" id="RZUH01000016">
    <property type="protein sequence ID" value="KAA8825460.1"/>
    <property type="molecule type" value="Genomic_DNA"/>
</dbReference>
<reference evidence="4 5" key="1">
    <citation type="journal article" date="2019" name="Syst. Appl. Microbiol.">
        <title>Characterization of Bifidobacterium species in feaces of the Egyptian fruit bat: Description of B. vespertilionis sp. nov. and B. rousetti sp. nov.</title>
        <authorList>
            <person name="Modesto M."/>
            <person name="Satti M."/>
            <person name="Watanabe K."/>
            <person name="Puglisi E."/>
            <person name="Morelli L."/>
            <person name="Huang C.-H."/>
            <person name="Liou J.-S."/>
            <person name="Miyashita M."/>
            <person name="Tamura T."/>
            <person name="Saito S."/>
            <person name="Mori K."/>
            <person name="Huang L."/>
            <person name="Sciavilla P."/>
            <person name="Sandri C."/>
            <person name="Spiezio C."/>
            <person name="Vitali F."/>
            <person name="Cavalieri D."/>
            <person name="Perpetuini G."/>
            <person name="Tofalo R."/>
            <person name="Bonetti A."/>
            <person name="Arita M."/>
            <person name="Mattarelli P."/>
        </authorList>
    </citation>
    <scope>NUCLEOTIDE SEQUENCE [LARGE SCALE GENOMIC DNA]</scope>
    <source>
        <strain evidence="4 5">RST17</strain>
    </source>
</reference>
<evidence type="ECO:0000256" key="1">
    <source>
        <dbReference type="ARBA" id="ARBA00004196"/>
    </source>
</evidence>
<dbReference type="AlphaFoldDB" id="A0A5M9ZG22"/>
<gene>
    <name evidence="4" type="ORF">EMO91_12300</name>
</gene>
<feature type="domain" description="SLH" evidence="3">
    <location>
        <begin position="720"/>
        <end position="783"/>
    </location>
</feature>
<dbReference type="Pfam" id="PF09479">
    <property type="entry name" value="Flg_new"/>
    <property type="match status" value="2"/>
</dbReference>
<dbReference type="PROSITE" id="PS51272">
    <property type="entry name" value="SLH"/>
    <property type="match status" value="2"/>
</dbReference>
<comment type="caution">
    <text evidence="4">The sequence shown here is derived from an EMBL/GenBank/DDBJ whole genome shotgun (WGS) entry which is preliminary data.</text>
</comment>
<organism evidence="4 5">
    <name type="scientific">Bifidobacterium myosotis</name>
    <dbReference type="NCBI Taxonomy" id="1630166"/>
    <lineage>
        <taxon>Bacteria</taxon>
        <taxon>Bacillati</taxon>
        <taxon>Actinomycetota</taxon>
        <taxon>Actinomycetes</taxon>
        <taxon>Bifidobacteriales</taxon>
        <taxon>Bifidobacteriaceae</taxon>
        <taxon>Bifidobacterium</taxon>
    </lineage>
</organism>
<dbReference type="InterPro" id="IPR001119">
    <property type="entry name" value="SLH_dom"/>
</dbReference>
<feature type="domain" description="SLH" evidence="3">
    <location>
        <begin position="653"/>
        <end position="718"/>
    </location>
</feature>
<keyword evidence="2" id="KW-0732">Signal</keyword>
<sequence length="847" mass="91225">MTGNTKVWRAPLAGLASVAMIATMGVAASTANADTKPSWTYGDVTVTLDANGGKFSDGSTTYAYTDPSRVSHDYADGVYPDLYTTVGTKGVPVWSAGVDGKASRVFSGWYTQKNGGQAVDPDAALTDGTVLYAHYSASAVGSDESEELVTFNLQGQVEYADADTDSKAGDVVNISGDTVSVRLADDDTIADWQVPSKDVPNNGQLFTQWSKTSGIENGDVLTPETTDAVTVEVKGDNGFTLYQDGKQVSGNDTVFDAATGSKLTGFQAVKNNGSSAKLLATDWNITPAAATSNGKFVFDETTLPAADSSISHVTITPGTDATASVALNVYTTGIEEMVEPDQTFFVPQDRAFTGKLAEPKQPNVTFEGWYERQQPVSVQGWSGVNQDFFKTDGSLILFNKDAAPWKKADPIQFGFTTVLSKDTTIYAVYEANAKHAVVTFDPNYDGANPINVTYNEGDKIKDKLPQVTRDGYTLEGWYTVNPSDPEHATNYVSYKLDENAVASSTGKPNNNYYFARWTPDSKYGVNGLLANLARGYATGVSDKGYASFTNSPSQPKALKETGKDEKDVTLYDKTTKDHEDADYHYVLENPGYVETTWNAFVKSRNEDVLPALIKELNLAKDADIATVYQAVKGKLSAEKADQFNRLFSSVASDSASFPDVNYDDFGTHSDEITKLYKKGIVKGYQDGTFGYGASLARVDYIVWLYRAAGSPDADASAAGFSDVNAATVPEPTFRKAIAWAKSTGVTEGYSDGTFAPYAPLNRQDAMAFLYRAAGSPKYNEDYADVKFADVTPGDTANHSQAVLWAAHNNIAKGYSGSVNRFGGYNTLVRQDAAAFLARTLDAHYIAK</sequence>
<dbReference type="Gene3D" id="2.60.40.4270">
    <property type="entry name" value="Listeria-Bacteroides repeat domain"/>
    <property type="match status" value="2"/>
</dbReference>
<protein>
    <recommendedName>
        <fullName evidence="3">SLH domain-containing protein</fullName>
    </recommendedName>
</protein>
<dbReference type="InterPro" id="IPR013378">
    <property type="entry name" value="InlB-like_B-rpt"/>
</dbReference>
<dbReference type="InterPro" id="IPR042229">
    <property type="entry name" value="Listeria/Bacterioides_rpt_sf"/>
</dbReference>
<accession>A0A5M9ZG22</accession>
<dbReference type="GO" id="GO:0030313">
    <property type="term" value="C:cell envelope"/>
    <property type="evidence" value="ECO:0007669"/>
    <property type="project" value="UniProtKB-SubCell"/>
</dbReference>
<evidence type="ECO:0000256" key="2">
    <source>
        <dbReference type="SAM" id="SignalP"/>
    </source>
</evidence>
<evidence type="ECO:0000313" key="5">
    <source>
        <dbReference type="Proteomes" id="UP000410049"/>
    </source>
</evidence>
<evidence type="ECO:0000259" key="3">
    <source>
        <dbReference type="PROSITE" id="PS51272"/>
    </source>
</evidence>
<evidence type="ECO:0000313" key="4">
    <source>
        <dbReference type="EMBL" id="KAA8825460.1"/>
    </source>
</evidence>